<evidence type="ECO:0000256" key="1">
    <source>
        <dbReference type="SAM" id="MobiDB-lite"/>
    </source>
</evidence>
<proteinExistence type="predicted"/>
<dbReference type="SUPFAM" id="SSF102405">
    <property type="entry name" value="MCP/YpsA-like"/>
    <property type="match status" value="1"/>
</dbReference>
<dbReference type="EMBL" id="JAATIP010000096">
    <property type="protein sequence ID" value="KAF4374378.1"/>
    <property type="molecule type" value="Genomic_DNA"/>
</dbReference>
<gene>
    <name evidence="2" type="ORF">F8388_002276</name>
</gene>
<organism evidence="2 3">
    <name type="scientific">Cannabis sativa</name>
    <name type="common">Hemp</name>
    <name type="synonym">Marijuana</name>
    <dbReference type="NCBI Taxonomy" id="3483"/>
    <lineage>
        <taxon>Eukaryota</taxon>
        <taxon>Viridiplantae</taxon>
        <taxon>Streptophyta</taxon>
        <taxon>Embryophyta</taxon>
        <taxon>Tracheophyta</taxon>
        <taxon>Spermatophyta</taxon>
        <taxon>Magnoliopsida</taxon>
        <taxon>eudicotyledons</taxon>
        <taxon>Gunneridae</taxon>
        <taxon>Pentapetalae</taxon>
        <taxon>rosids</taxon>
        <taxon>fabids</taxon>
        <taxon>Rosales</taxon>
        <taxon>Cannabaceae</taxon>
        <taxon>Cannabis</taxon>
    </lineage>
</organism>
<dbReference type="Gene3D" id="3.40.50.450">
    <property type="match status" value="1"/>
</dbReference>
<protein>
    <submittedName>
        <fullName evidence="2">Uncharacterized protein</fullName>
    </submittedName>
</protein>
<evidence type="ECO:0000313" key="3">
    <source>
        <dbReference type="Proteomes" id="UP000525078"/>
    </source>
</evidence>
<reference evidence="2 3" key="1">
    <citation type="journal article" date="2020" name="bioRxiv">
        <title>Sequence and annotation of 42 cannabis genomes reveals extensive copy number variation in cannabinoid synthesis and pathogen resistance genes.</title>
        <authorList>
            <person name="Mckernan K.J."/>
            <person name="Helbert Y."/>
            <person name="Kane L.T."/>
            <person name="Ebling H."/>
            <person name="Zhang L."/>
            <person name="Liu B."/>
            <person name="Eaton Z."/>
            <person name="Mclaughlin S."/>
            <person name="Kingan S."/>
            <person name="Baybayan P."/>
            <person name="Concepcion G."/>
            <person name="Jordan M."/>
            <person name="Riva A."/>
            <person name="Barbazuk W."/>
            <person name="Harkins T."/>
        </authorList>
    </citation>
    <scope>NUCLEOTIDE SEQUENCE [LARGE SCALE GENOMIC DNA]</scope>
    <source>
        <strain evidence="3">cv. Jamaican Lion 4</strain>
        <tissue evidence="2">Leaf</tissue>
    </source>
</reference>
<name>A0A7J6FUP5_CANSA</name>
<feature type="region of interest" description="Disordered" evidence="1">
    <location>
        <begin position="38"/>
        <end position="61"/>
    </location>
</feature>
<accession>A0A7J6FUP5</accession>
<dbReference type="Proteomes" id="UP000525078">
    <property type="component" value="Unassembled WGS sequence"/>
</dbReference>
<comment type="caution">
    <text evidence="2">The sequence shown here is derived from an EMBL/GenBank/DDBJ whole genome shotgun (WGS) entry which is preliminary data.</text>
</comment>
<evidence type="ECO:0000313" key="2">
    <source>
        <dbReference type="EMBL" id="KAF4374378.1"/>
    </source>
</evidence>
<feature type="non-terminal residue" evidence="2">
    <location>
        <position position="1"/>
    </location>
</feature>
<dbReference type="AlphaFoldDB" id="A0A7J6FUP5"/>
<sequence>GYEIIEELLEMITWVRLGIHKKLVCLLNVDEPYAPSHEPIASLESSQMEQLGEYPNQDKSR</sequence>